<dbReference type="PANTHER" id="PTHR43179">
    <property type="entry name" value="RHAMNOSYLTRANSFERASE WBBL"/>
    <property type="match status" value="1"/>
</dbReference>
<sequence>MTGESALSPGVSVVVPVRGRVAATERMLASVRAAAARCPEPVEVLVVDDSGPEDAARHREQCERHDARYLHGPRHVGAKRNLGARHASHDLLLFVDSDCRASPGLLRRYVKTIRVATGTAGLAGPTVVVESPAAVVRIMRRSSLLHGDLKRPAAGDELEWAATSNLLLRRTAFEAVGGFAETSPTVAGGEDMDLGIRLTRRGFTLRAEPDAEMVQARLGPESVRSVWRRLYRQGGSQQWLAMVHPDRRVPRCNPVVAVGAAAVAALAAAPATRGRSMVLIPATAALALGLRARARLAPGGGPRAVADAVACAALEPDPHPADRAAGDVGPPGPGSAETRRLRLRLHYLCLR</sequence>
<accession>A0A544YI08</accession>
<gene>
    <name evidence="6" type="ORF">FLX08_31530</name>
</gene>
<evidence type="ECO:0000313" key="6">
    <source>
        <dbReference type="EMBL" id="TQS16132.1"/>
    </source>
</evidence>
<comment type="pathway">
    <text evidence="1">Cell wall biogenesis; cell wall polysaccharide biosynthesis.</text>
</comment>
<comment type="caution">
    <text evidence="6">The sequence shown here is derived from an EMBL/GenBank/DDBJ whole genome shotgun (WGS) entry which is preliminary data.</text>
</comment>
<evidence type="ECO:0000256" key="2">
    <source>
        <dbReference type="ARBA" id="ARBA00006739"/>
    </source>
</evidence>
<organism evidence="6 7">
    <name type="scientific">Microbispora hainanensis</name>
    <dbReference type="NCBI Taxonomy" id="568844"/>
    <lineage>
        <taxon>Bacteria</taxon>
        <taxon>Bacillati</taxon>
        <taxon>Actinomycetota</taxon>
        <taxon>Actinomycetes</taxon>
        <taxon>Streptosporangiales</taxon>
        <taxon>Streptosporangiaceae</taxon>
        <taxon>Microbispora</taxon>
    </lineage>
</organism>
<dbReference type="Pfam" id="PF00535">
    <property type="entry name" value="Glycos_transf_2"/>
    <property type="match status" value="1"/>
</dbReference>
<keyword evidence="4 6" id="KW-0808">Transferase</keyword>
<evidence type="ECO:0000313" key="7">
    <source>
        <dbReference type="Proteomes" id="UP000316541"/>
    </source>
</evidence>
<evidence type="ECO:0000259" key="5">
    <source>
        <dbReference type="Pfam" id="PF00535"/>
    </source>
</evidence>
<dbReference type="PANTHER" id="PTHR43179:SF12">
    <property type="entry name" value="GALACTOFURANOSYLTRANSFERASE GLFT2"/>
    <property type="match status" value="1"/>
</dbReference>
<name>A0A544YI08_9ACTN</name>
<dbReference type="AlphaFoldDB" id="A0A544YI08"/>
<dbReference type="Gene3D" id="3.90.550.10">
    <property type="entry name" value="Spore Coat Polysaccharide Biosynthesis Protein SpsA, Chain A"/>
    <property type="match status" value="1"/>
</dbReference>
<keyword evidence="3" id="KW-0328">Glycosyltransferase</keyword>
<evidence type="ECO:0000256" key="4">
    <source>
        <dbReference type="ARBA" id="ARBA00022679"/>
    </source>
</evidence>
<reference evidence="6 7" key="1">
    <citation type="submission" date="2019-07" db="EMBL/GenBank/DDBJ databases">
        <title>Microbispora hainanensis DSM 45428.</title>
        <authorList>
            <person name="Thawai C."/>
        </authorList>
    </citation>
    <scope>NUCLEOTIDE SEQUENCE [LARGE SCALE GENOMIC DNA]</scope>
    <source>
        <strain evidence="6 7">DSM 45428</strain>
    </source>
</reference>
<dbReference type="GO" id="GO:0016757">
    <property type="term" value="F:glycosyltransferase activity"/>
    <property type="evidence" value="ECO:0007669"/>
    <property type="project" value="UniProtKB-KW"/>
</dbReference>
<dbReference type="SUPFAM" id="SSF53448">
    <property type="entry name" value="Nucleotide-diphospho-sugar transferases"/>
    <property type="match status" value="1"/>
</dbReference>
<dbReference type="EMBL" id="VIRM01000052">
    <property type="protein sequence ID" value="TQS16132.1"/>
    <property type="molecule type" value="Genomic_DNA"/>
</dbReference>
<dbReference type="Proteomes" id="UP000316541">
    <property type="component" value="Unassembled WGS sequence"/>
</dbReference>
<protein>
    <submittedName>
        <fullName evidence="6">Glycosyltransferase</fullName>
    </submittedName>
</protein>
<proteinExistence type="inferred from homology"/>
<dbReference type="InterPro" id="IPR001173">
    <property type="entry name" value="Glyco_trans_2-like"/>
</dbReference>
<evidence type="ECO:0000256" key="3">
    <source>
        <dbReference type="ARBA" id="ARBA00022676"/>
    </source>
</evidence>
<dbReference type="RefSeq" id="WP_142623911.1">
    <property type="nucleotide sequence ID" value="NZ_VIRM01000052.1"/>
</dbReference>
<dbReference type="InterPro" id="IPR029044">
    <property type="entry name" value="Nucleotide-diphossugar_trans"/>
</dbReference>
<comment type="similarity">
    <text evidence="2">Belongs to the glycosyltransferase 2 family.</text>
</comment>
<evidence type="ECO:0000256" key="1">
    <source>
        <dbReference type="ARBA" id="ARBA00004776"/>
    </source>
</evidence>
<feature type="domain" description="Glycosyltransferase 2-like" evidence="5">
    <location>
        <begin position="12"/>
        <end position="115"/>
    </location>
</feature>